<evidence type="ECO:0000313" key="1">
    <source>
        <dbReference type="EMBL" id="ANU62588.2"/>
    </source>
</evidence>
<protein>
    <recommendedName>
        <fullName evidence="3">T9SS type A sorting domain-containing protein</fullName>
    </recommendedName>
</protein>
<keyword evidence="2" id="KW-1185">Reference proteome</keyword>
<dbReference type="Proteomes" id="UP000186351">
    <property type="component" value="Chromosome"/>
</dbReference>
<accession>A0A1B1S720</accession>
<proteinExistence type="predicted"/>
<reference evidence="2" key="1">
    <citation type="submission" date="2016-04" db="EMBL/GenBank/DDBJ databases">
        <title>Complete Genome Sequences of Twelve Strains of a Stable Defined Moderately Diverse Mouse Microbiota 2 (sDMDMm2).</title>
        <authorList>
            <person name="Uchimura Y."/>
            <person name="Wyss M."/>
            <person name="Brugiroux S."/>
            <person name="Limenitakis J.P."/>
            <person name="Stecher B."/>
            <person name="McCoy K.D."/>
            <person name="Macpherson A.J."/>
        </authorList>
    </citation>
    <scope>NUCLEOTIDE SEQUENCE [LARGE SCALE GENOMIC DNA]</scope>
    <source>
        <strain evidence="2">YL27</strain>
    </source>
</reference>
<dbReference type="NCBIfam" id="TIGR04183">
    <property type="entry name" value="Por_Secre_tail"/>
    <property type="match status" value="1"/>
</dbReference>
<sequence>MSKIDSSYTTLAATFIIKQALTVTTIRKGRRHLLPKWNWRPAFINHTPNQSSLFFTDIMKKFTLFASACLMATLNANATEWFCSPAGAGDESGDSWTNAFPAESIADVIENVEPGDIVYLLEGTYTGTQIRPVVGISVIGGFPATATDTDTSGYNPWVNKTIFNAQGKNGTGPFIKVSGGDNPSYEPTTFKGITITGAVGQQTTTYSGTAFNCTRAKVLMEDVVFDSNTSWCGGVVVPASGSKFHAKHCVWTNNKNINTDVSKNNWFQCILNGRGSETEVTDIVLEGCVMVNNTIESPEAKAAACYGGGMSMQDKGATLAMVNCFVDGGGLTIKQNGGFLRCANATASNNYITNFFAFNTLCNFKTTASECKGNLISFNGYAPFYIQGNLMITDTKATSNDDKANNAIFVQGWNSKDMSDILSGGDNSITGSIFSTYAANNCTVRTQQSTDNWLAPAMSEVFGSNKITEKDGRYFLEPVAAYGDVNLADALENYQSYEMPENFRWANVDLSVDLFGNKRATTTYRGAYDPNANPASSGITSVYTTGGSQIIITSKGNGNFTVKGAEGMATVYDMSGRIVKTQRIDDSILSITDVASGIYIVRLGDASVKIAR</sequence>
<accession>A0A1Z2XER1</accession>
<dbReference type="Gene3D" id="2.160.20.10">
    <property type="entry name" value="Single-stranded right-handed beta-helix, Pectin lyase-like"/>
    <property type="match status" value="1"/>
</dbReference>
<dbReference type="EMBL" id="CP015402">
    <property type="protein sequence ID" value="ANU62588.2"/>
    <property type="molecule type" value="Genomic_DNA"/>
</dbReference>
<dbReference type="SUPFAM" id="SSF51126">
    <property type="entry name" value="Pectin lyase-like"/>
    <property type="match status" value="1"/>
</dbReference>
<dbReference type="KEGG" id="pary:A4V02_01785"/>
<organism evidence="1 2">
    <name type="scientific">Muribaculum intestinale</name>
    <dbReference type="NCBI Taxonomy" id="1796646"/>
    <lineage>
        <taxon>Bacteria</taxon>
        <taxon>Pseudomonadati</taxon>
        <taxon>Bacteroidota</taxon>
        <taxon>Bacteroidia</taxon>
        <taxon>Bacteroidales</taxon>
        <taxon>Muribaculaceae</taxon>
        <taxon>Muribaculum</taxon>
    </lineage>
</organism>
<evidence type="ECO:0008006" key="3">
    <source>
        <dbReference type="Google" id="ProtNLM"/>
    </source>
</evidence>
<gene>
    <name evidence="1" type="ORF">A4V02_01785</name>
</gene>
<name>A0A1B1S720_9BACT</name>
<dbReference type="STRING" id="1796646.A4V02_01785"/>
<dbReference type="AlphaFoldDB" id="A0A1B1S720"/>
<evidence type="ECO:0000313" key="2">
    <source>
        <dbReference type="Proteomes" id="UP000186351"/>
    </source>
</evidence>
<dbReference type="InterPro" id="IPR026444">
    <property type="entry name" value="Secre_tail"/>
</dbReference>
<dbReference type="InterPro" id="IPR012334">
    <property type="entry name" value="Pectin_lyas_fold"/>
</dbReference>
<dbReference type="InterPro" id="IPR011050">
    <property type="entry name" value="Pectin_lyase_fold/virulence"/>
</dbReference>